<dbReference type="OrthoDB" id="5376590at2759"/>
<comment type="similarity">
    <text evidence="1">Belongs to the sigma-70 factor family. ECF subfamily.</text>
</comment>
<evidence type="ECO:0000313" key="9">
    <source>
        <dbReference type="Proteomes" id="UP000014760"/>
    </source>
</evidence>
<dbReference type="PANTHER" id="PTHR43133:SF53">
    <property type="entry name" value="ECF RNA POLYMERASE SIGMA-E FACTOR"/>
    <property type="match status" value="1"/>
</dbReference>
<dbReference type="Pfam" id="PF08281">
    <property type="entry name" value="Sigma70_r4_2"/>
    <property type="match status" value="1"/>
</dbReference>
<dbReference type="InterPro" id="IPR013324">
    <property type="entry name" value="RNA_pol_sigma_r3/r4-like"/>
</dbReference>
<name>R7TW59_CAPTE</name>
<protein>
    <recommendedName>
        <fullName evidence="10">RNA polymerase sigma-70 region 2 domain-containing protein</fullName>
    </recommendedName>
</protein>
<accession>R7TW59</accession>
<dbReference type="GO" id="GO:0016987">
    <property type="term" value="F:sigma factor activity"/>
    <property type="evidence" value="ECO:0007669"/>
    <property type="project" value="UniProtKB-KW"/>
</dbReference>
<evidence type="ECO:0000256" key="3">
    <source>
        <dbReference type="ARBA" id="ARBA00023082"/>
    </source>
</evidence>
<dbReference type="InterPro" id="IPR039425">
    <property type="entry name" value="RNA_pol_sigma-70-like"/>
</dbReference>
<dbReference type="InterPro" id="IPR014284">
    <property type="entry name" value="RNA_pol_sigma-70_dom"/>
</dbReference>
<dbReference type="AlphaFoldDB" id="R7TW59"/>
<dbReference type="Gene3D" id="1.10.10.10">
    <property type="entry name" value="Winged helix-like DNA-binding domain superfamily/Winged helix DNA-binding domain"/>
    <property type="match status" value="1"/>
</dbReference>
<evidence type="ECO:0000256" key="4">
    <source>
        <dbReference type="ARBA" id="ARBA00023163"/>
    </source>
</evidence>
<reference evidence="7 9" key="2">
    <citation type="journal article" date="2013" name="Nature">
        <title>Insights into bilaterian evolution from three spiralian genomes.</title>
        <authorList>
            <person name="Simakov O."/>
            <person name="Marletaz F."/>
            <person name="Cho S.J."/>
            <person name="Edsinger-Gonzales E."/>
            <person name="Havlak P."/>
            <person name="Hellsten U."/>
            <person name="Kuo D.H."/>
            <person name="Larsson T."/>
            <person name="Lv J."/>
            <person name="Arendt D."/>
            <person name="Savage R."/>
            <person name="Osoegawa K."/>
            <person name="de Jong P."/>
            <person name="Grimwood J."/>
            <person name="Chapman J.A."/>
            <person name="Shapiro H."/>
            <person name="Aerts A."/>
            <person name="Otillar R.P."/>
            <person name="Terry A.Y."/>
            <person name="Boore J.L."/>
            <person name="Grigoriev I.V."/>
            <person name="Lindberg D.R."/>
            <person name="Seaver E.C."/>
            <person name="Weisblat D.A."/>
            <person name="Putnam N.H."/>
            <person name="Rokhsar D.S."/>
        </authorList>
    </citation>
    <scope>NUCLEOTIDE SEQUENCE</scope>
    <source>
        <strain evidence="7 9">I ESC-2004</strain>
    </source>
</reference>
<dbReference type="InterPro" id="IPR036388">
    <property type="entry name" value="WH-like_DNA-bd_sf"/>
</dbReference>
<gene>
    <name evidence="7" type="ORF">CAPTEDRAFT_105426</name>
</gene>
<dbReference type="InterPro" id="IPR013249">
    <property type="entry name" value="RNA_pol_sigma70_r4_t2"/>
</dbReference>
<feature type="domain" description="RNA polymerase sigma factor 70 region 4 type 2" evidence="6">
    <location>
        <begin position="136"/>
        <end position="187"/>
    </location>
</feature>
<dbReference type="CDD" id="cd06171">
    <property type="entry name" value="Sigma70_r4"/>
    <property type="match status" value="1"/>
</dbReference>
<dbReference type="GO" id="GO:0006352">
    <property type="term" value="P:DNA-templated transcription initiation"/>
    <property type="evidence" value="ECO:0007669"/>
    <property type="project" value="InterPro"/>
</dbReference>
<evidence type="ECO:0000256" key="1">
    <source>
        <dbReference type="ARBA" id="ARBA00010641"/>
    </source>
</evidence>
<dbReference type="EnsemblMetazoa" id="CapteT105426">
    <property type="protein sequence ID" value="CapteP105426"/>
    <property type="gene ID" value="CapteG105426"/>
</dbReference>
<dbReference type="SUPFAM" id="SSF88659">
    <property type="entry name" value="Sigma3 and sigma4 domains of RNA polymerase sigma factors"/>
    <property type="match status" value="1"/>
</dbReference>
<evidence type="ECO:0000313" key="7">
    <source>
        <dbReference type="EMBL" id="ELT97969.1"/>
    </source>
</evidence>
<organism evidence="7">
    <name type="scientific">Capitella teleta</name>
    <name type="common">Polychaete worm</name>
    <dbReference type="NCBI Taxonomy" id="283909"/>
    <lineage>
        <taxon>Eukaryota</taxon>
        <taxon>Metazoa</taxon>
        <taxon>Spiralia</taxon>
        <taxon>Lophotrochozoa</taxon>
        <taxon>Annelida</taxon>
        <taxon>Polychaeta</taxon>
        <taxon>Sedentaria</taxon>
        <taxon>Scolecida</taxon>
        <taxon>Capitellidae</taxon>
        <taxon>Capitella</taxon>
    </lineage>
</organism>
<evidence type="ECO:0000259" key="6">
    <source>
        <dbReference type="Pfam" id="PF08281"/>
    </source>
</evidence>
<dbReference type="HOGENOM" id="CLU_047691_3_0_1"/>
<dbReference type="EMBL" id="AMQN01049342">
    <property type="status" value="NOT_ANNOTATED_CDS"/>
    <property type="molecule type" value="Genomic_DNA"/>
</dbReference>
<dbReference type="GO" id="GO:0003677">
    <property type="term" value="F:DNA binding"/>
    <property type="evidence" value="ECO:0007669"/>
    <property type="project" value="InterPro"/>
</dbReference>
<dbReference type="InterPro" id="IPR007627">
    <property type="entry name" value="RNA_pol_sigma70_r2"/>
</dbReference>
<dbReference type="OMA" id="LWVIIHR"/>
<keyword evidence="3" id="KW-0731">Sigma factor</keyword>
<keyword evidence="9" id="KW-1185">Reference proteome</keyword>
<reference evidence="8" key="3">
    <citation type="submission" date="2015-06" db="UniProtKB">
        <authorList>
            <consortium name="EnsemblMetazoa"/>
        </authorList>
    </citation>
    <scope>IDENTIFICATION</scope>
</reference>
<sequence>MITVNCTEVRDHTGYWKRESAHTSVSTAVSCFVYFCPVHRGESYADEIVQEAWLTVHQKLSEWEPRGSFKGWLLTITANEARSRYRKQKRELLSEAPEEALFSHRFKENGHWQQPPSDWHLEGPEALLDQRELMDCLNHKITSLPEKQRLVFGLKDLSQMSLEEISGFIGESAANVRVLLHRARATLYSGIEHFQETGIC</sequence>
<dbReference type="Proteomes" id="UP000014760">
    <property type="component" value="Unassembled WGS sequence"/>
</dbReference>
<reference evidence="9" key="1">
    <citation type="submission" date="2012-12" db="EMBL/GenBank/DDBJ databases">
        <authorList>
            <person name="Hellsten U."/>
            <person name="Grimwood J."/>
            <person name="Chapman J.A."/>
            <person name="Shapiro H."/>
            <person name="Aerts A."/>
            <person name="Otillar R.P."/>
            <person name="Terry A.Y."/>
            <person name="Boore J.L."/>
            <person name="Simakov O."/>
            <person name="Marletaz F."/>
            <person name="Cho S.-J."/>
            <person name="Edsinger-Gonzales E."/>
            <person name="Havlak P."/>
            <person name="Kuo D.-H."/>
            <person name="Larsson T."/>
            <person name="Lv J."/>
            <person name="Arendt D."/>
            <person name="Savage R."/>
            <person name="Osoegawa K."/>
            <person name="de Jong P."/>
            <person name="Lindberg D.R."/>
            <person name="Seaver E.C."/>
            <person name="Weisblat D.A."/>
            <person name="Putnam N.H."/>
            <person name="Grigoriev I.V."/>
            <person name="Rokhsar D.S."/>
        </authorList>
    </citation>
    <scope>NUCLEOTIDE SEQUENCE</scope>
    <source>
        <strain evidence="9">I ESC-2004</strain>
    </source>
</reference>
<dbReference type="InterPro" id="IPR013325">
    <property type="entry name" value="RNA_pol_sigma_r2"/>
</dbReference>
<dbReference type="Pfam" id="PF04542">
    <property type="entry name" value="Sigma70_r2"/>
    <property type="match status" value="1"/>
</dbReference>
<dbReference type="Gene3D" id="1.10.1740.10">
    <property type="match status" value="1"/>
</dbReference>
<dbReference type="EMBL" id="KB308381">
    <property type="protein sequence ID" value="ELT97969.1"/>
    <property type="molecule type" value="Genomic_DNA"/>
</dbReference>
<dbReference type="NCBIfam" id="TIGR02937">
    <property type="entry name" value="sigma70-ECF"/>
    <property type="match status" value="1"/>
</dbReference>
<evidence type="ECO:0008006" key="10">
    <source>
        <dbReference type="Google" id="ProtNLM"/>
    </source>
</evidence>
<evidence type="ECO:0000259" key="5">
    <source>
        <dbReference type="Pfam" id="PF04542"/>
    </source>
</evidence>
<evidence type="ECO:0000313" key="8">
    <source>
        <dbReference type="EnsemblMetazoa" id="CapteP105426"/>
    </source>
</evidence>
<proteinExistence type="inferred from homology"/>
<keyword evidence="4" id="KW-0804">Transcription</keyword>
<dbReference type="PANTHER" id="PTHR43133">
    <property type="entry name" value="RNA POLYMERASE ECF-TYPE SIGMA FACTO"/>
    <property type="match status" value="1"/>
</dbReference>
<keyword evidence="2" id="KW-0805">Transcription regulation</keyword>
<evidence type="ECO:0000256" key="2">
    <source>
        <dbReference type="ARBA" id="ARBA00023015"/>
    </source>
</evidence>
<feature type="domain" description="RNA polymerase sigma-70 region 2" evidence="5">
    <location>
        <begin position="43"/>
        <end position="90"/>
    </location>
</feature>
<dbReference type="SUPFAM" id="SSF88946">
    <property type="entry name" value="Sigma2 domain of RNA polymerase sigma factors"/>
    <property type="match status" value="1"/>
</dbReference>